<gene>
    <name evidence="2" type="ORF">NDU88_003271</name>
</gene>
<dbReference type="EMBL" id="JANPWB010000002">
    <property type="protein sequence ID" value="KAJ1207881.1"/>
    <property type="molecule type" value="Genomic_DNA"/>
</dbReference>
<dbReference type="Proteomes" id="UP001066276">
    <property type="component" value="Chromosome 1_2"/>
</dbReference>
<organism evidence="2 3">
    <name type="scientific">Pleurodeles waltl</name>
    <name type="common">Iberian ribbed newt</name>
    <dbReference type="NCBI Taxonomy" id="8319"/>
    <lineage>
        <taxon>Eukaryota</taxon>
        <taxon>Metazoa</taxon>
        <taxon>Chordata</taxon>
        <taxon>Craniata</taxon>
        <taxon>Vertebrata</taxon>
        <taxon>Euteleostomi</taxon>
        <taxon>Amphibia</taxon>
        <taxon>Batrachia</taxon>
        <taxon>Caudata</taxon>
        <taxon>Salamandroidea</taxon>
        <taxon>Salamandridae</taxon>
        <taxon>Pleurodelinae</taxon>
        <taxon>Pleurodeles</taxon>
    </lineage>
</organism>
<evidence type="ECO:0000313" key="2">
    <source>
        <dbReference type="EMBL" id="KAJ1207881.1"/>
    </source>
</evidence>
<feature type="region of interest" description="Disordered" evidence="1">
    <location>
        <begin position="1"/>
        <end position="29"/>
    </location>
</feature>
<dbReference type="Gene3D" id="1.20.5.340">
    <property type="match status" value="1"/>
</dbReference>
<evidence type="ECO:0000256" key="1">
    <source>
        <dbReference type="SAM" id="MobiDB-lite"/>
    </source>
</evidence>
<keyword evidence="3" id="KW-1185">Reference proteome</keyword>
<accession>A0AAV7W546</accession>
<protein>
    <submittedName>
        <fullName evidence="2">Uncharacterized protein</fullName>
    </submittedName>
</protein>
<dbReference type="InterPro" id="IPR004244">
    <property type="entry name" value="Transposase_22"/>
</dbReference>
<evidence type="ECO:0000313" key="3">
    <source>
        <dbReference type="Proteomes" id="UP001066276"/>
    </source>
</evidence>
<dbReference type="AlphaFoldDB" id="A0AAV7W546"/>
<dbReference type="PANTHER" id="PTHR11505">
    <property type="entry name" value="L1 TRANSPOSABLE ELEMENT-RELATED"/>
    <property type="match status" value="1"/>
</dbReference>
<reference evidence="2" key="1">
    <citation type="journal article" date="2022" name="bioRxiv">
        <title>Sequencing and chromosome-scale assembly of the giantPleurodeles waltlgenome.</title>
        <authorList>
            <person name="Brown T."/>
            <person name="Elewa A."/>
            <person name="Iarovenko S."/>
            <person name="Subramanian E."/>
            <person name="Araus A.J."/>
            <person name="Petzold A."/>
            <person name="Susuki M."/>
            <person name="Suzuki K.-i.T."/>
            <person name="Hayashi T."/>
            <person name="Toyoda A."/>
            <person name="Oliveira C."/>
            <person name="Osipova E."/>
            <person name="Leigh N.D."/>
            <person name="Simon A."/>
            <person name="Yun M.H."/>
        </authorList>
    </citation>
    <scope>NUCLEOTIDE SEQUENCE</scope>
    <source>
        <strain evidence="2">20211129_DDA</strain>
        <tissue evidence="2">Liver</tissue>
    </source>
</reference>
<name>A0AAV7W546_PLEWA</name>
<feature type="compositionally biased region" description="Polar residues" evidence="1">
    <location>
        <begin position="52"/>
        <end position="66"/>
    </location>
</feature>
<comment type="caution">
    <text evidence="2">The sequence shown here is derived from an EMBL/GenBank/DDBJ whole genome shotgun (WGS) entry which is preliminary data.</text>
</comment>
<proteinExistence type="predicted"/>
<sequence>MYGALISTEGPRDNSGKDYCTPTGKALTGAEPRLLNPERTGLLEVLQHKRTTSPTAGPNTTLTPNRPSMMMDKDQPATMGRILQEITAVSHRIEGMDASISSLTLETKSMRSDIASFQSRMTGLEPRVGTLETHVTTIQDRDQDLSYLRSKLTDLEDRSRRDNIRLFEILENEEGPDVQAFLSSVLPKLTSLTFEPPVEFHEHTEWARNALMGPQYPARSLLACYVTPRPANSFK</sequence>
<feature type="region of interest" description="Disordered" evidence="1">
    <location>
        <begin position="49"/>
        <end position="69"/>
    </location>
</feature>